<keyword evidence="3" id="KW-1185">Reference proteome</keyword>
<feature type="compositionally biased region" description="Pro residues" evidence="1">
    <location>
        <begin position="111"/>
        <end position="120"/>
    </location>
</feature>
<organism evidence="2 3">
    <name type="scientific">Conexibacter stalactiti</name>
    <dbReference type="NCBI Taxonomy" id="1940611"/>
    <lineage>
        <taxon>Bacteria</taxon>
        <taxon>Bacillati</taxon>
        <taxon>Actinomycetota</taxon>
        <taxon>Thermoleophilia</taxon>
        <taxon>Solirubrobacterales</taxon>
        <taxon>Conexibacteraceae</taxon>
        <taxon>Conexibacter</taxon>
    </lineage>
</organism>
<evidence type="ECO:0000313" key="3">
    <source>
        <dbReference type="Proteomes" id="UP001284601"/>
    </source>
</evidence>
<reference evidence="3" key="1">
    <citation type="submission" date="2023-07" db="EMBL/GenBank/DDBJ databases">
        <title>Conexibacter stalactiti sp. nov., isolated from stalactites in a lava cave and emended description of the genus Conexibacter.</title>
        <authorList>
            <person name="Lee S.D."/>
        </authorList>
    </citation>
    <scope>NUCLEOTIDE SEQUENCE [LARGE SCALE GENOMIC DNA]</scope>
    <source>
        <strain evidence="3">KCTC 39840</strain>
    </source>
</reference>
<dbReference type="EMBL" id="JAWSTH010000055">
    <property type="protein sequence ID" value="MDW5596434.1"/>
    <property type="molecule type" value="Genomic_DNA"/>
</dbReference>
<name>A0ABU4HWJ4_9ACTN</name>
<proteinExistence type="predicted"/>
<dbReference type="Proteomes" id="UP001284601">
    <property type="component" value="Unassembled WGS sequence"/>
</dbReference>
<reference evidence="2 3" key="2">
    <citation type="submission" date="2023-10" db="EMBL/GenBank/DDBJ databases">
        <authorList>
            <person name="Han X.F."/>
        </authorList>
    </citation>
    <scope>NUCLEOTIDE SEQUENCE [LARGE SCALE GENOMIC DNA]</scope>
    <source>
        <strain evidence="2 3">KCTC 39840</strain>
    </source>
</reference>
<dbReference type="RefSeq" id="WP_318598817.1">
    <property type="nucleotide sequence ID" value="NZ_JAWSTH010000055.1"/>
</dbReference>
<evidence type="ECO:0000256" key="1">
    <source>
        <dbReference type="SAM" id="MobiDB-lite"/>
    </source>
</evidence>
<protein>
    <submittedName>
        <fullName evidence="2">Uncharacterized protein</fullName>
    </submittedName>
</protein>
<evidence type="ECO:0000313" key="2">
    <source>
        <dbReference type="EMBL" id="MDW5596434.1"/>
    </source>
</evidence>
<gene>
    <name evidence="2" type="ORF">R7226_18955</name>
</gene>
<comment type="caution">
    <text evidence="2">The sequence shown here is derived from an EMBL/GenBank/DDBJ whole genome shotgun (WGS) entry which is preliminary data.</text>
</comment>
<feature type="region of interest" description="Disordered" evidence="1">
    <location>
        <begin position="104"/>
        <end position="127"/>
    </location>
</feature>
<accession>A0ABU4HWJ4</accession>
<sequence length="127" mass="13652">MTGIWRRLRGWGASAAPDGLQPASKLAARARREAAAAQAAPAYDRELLAERDRLTERFTLLQADLGGVFYEMAIRDHVRMEVLTAKAAELQRVDQALEAVERALRGGIGPAQPPTAPAQPPLNGSAP</sequence>